<feature type="signal peptide" evidence="3">
    <location>
        <begin position="1"/>
        <end position="20"/>
    </location>
</feature>
<keyword evidence="2" id="KW-0472">Membrane</keyword>
<proteinExistence type="predicted"/>
<dbReference type="Proteomes" id="UP000663852">
    <property type="component" value="Unassembled WGS sequence"/>
</dbReference>
<keyword evidence="7" id="KW-1185">Reference proteome</keyword>
<dbReference type="AlphaFoldDB" id="A0A815CLM1"/>
<comment type="caution">
    <text evidence="6">The sequence shown here is derived from an EMBL/GenBank/DDBJ whole genome shotgun (WGS) entry which is preliminary data.</text>
</comment>
<feature type="region of interest" description="Disordered" evidence="1">
    <location>
        <begin position="652"/>
        <end position="672"/>
    </location>
</feature>
<keyword evidence="2" id="KW-1133">Transmembrane helix</keyword>
<feature type="transmembrane region" description="Helical" evidence="2">
    <location>
        <begin position="608"/>
        <end position="633"/>
    </location>
</feature>
<feature type="domain" description="MAM" evidence="4">
    <location>
        <begin position="117"/>
        <end position="218"/>
    </location>
</feature>
<evidence type="ECO:0000313" key="5">
    <source>
        <dbReference type="EMBL" id="CAF0739129.1"/>
    </source>
</evidence>
<evidence type="ECO:0000256" key="3">
    <source>
        <dbReference type="SAM" id="SignalP"/>
    </source>
</evidence>
<reference evidence="6" key="1">
    <citation type="submission" date="2021-02" db="EMBL/GenBank/DDBJ databases">
        <authorList>
            <person name="Nowell W R."/>
        </authorList>
    </citation>
    <scope>NUCLEOTIDE SEQUENCE</scope>
</reference>
<protein>
    <recommendedName>
        <fullName evidence="4">MAM domain-containing protein</fullName>
    </recommendedName>
</protein>
<organism evidence="6 7">
    <name type="scientific">Adineta ricciae</name>
    <name type="common">Rotifer</name>
    <dbReference type="NCBI Taxonomy" id="249248"/>
    <lineage>
        <taxon>Eukaryota</taxon>
        <taxon>Metazoa</taxon>
        <taxon>Spiralia</taxon>
        <taxon>Gnathifera</taxon>
        <taxon>Rotifera</taxon>
        <taxon>Eurotatoria</taxon>
        <taxon>Bdelloidea</taxon>
        <taxon>Adinetida</taxon>
        <taxon>Adinetidae</taxon>
        <taxon>Adineta</taxon>
    </lineage>
</organism>
<sequence>MKRLLSTITILLSLSILCRSQVLNFHCNFDTNLDGDCLFTATNGGNKMTQDQGALPTGKAKQPLSDAKAVVSLTDPDNQPCNFPYKYAGADQYFCRRSLNLTYSCPTDAGVGRYHSYTAKVTKSTSTTQCFDFYYYITDTTANAKIEVSWEGTGDLDVIVTVEADPAENKWQHSQTNFTVPPSTSTYDLILRIMRDSGASGFTFAFDEIKIYDASCGNIENYSIVEPTTIIPGTTTTTTISTITSDTATTATTPATTASVPDTTATTTPTPAATTPVPDTTATTTTTPATTTSVPVTTATTTTTPATTTSVPDTTTTTATTTTTTTTTTTQYLRRLFYCDFSTAMCFQDTDILITNGTEVPLLDLSQPPRAPLSDATSISSPTTNSYKCSVPYQLSVENSTNTTDWNMWFCYNNQCPTQNGETADCVSGSYGLMFLDPSDSNKNITASISDESLMRSSSGDEHCLRYEYFFTVYDYADWGQQLSVWMKSVDGGEELIDRIRVDEMQENRWYERNKTFVAPSTNYTLTYSFEVSNESGNQEAVVSRTVYFGLDNIELYNRKCDEALEPVTVMTTEPVTTSISIKPTSLTSTTLNASTITTTVKPSEPNLALILPLAIGIPVLIAAIAFIAYYCIKVKPKSAILVEGSTKPADIPLQPTTMSTSDDSKRSRPVV</sequence>
<evidence type="ECO:0000256" key="1">
    <source>
        <dbReference type="SAM" id="MobiDB-lite"/>
    </source>
</evidence>
<dbReference type="EMBL" id="CAJNOR010002350">
    <property type="protein sequence ID" value="CAF1281953.1"/>
    <property type="molecule type" value="Genomic_DNA"/>
</dbReference>
<feature type="region of interest" description="Disordered" evidence="1">
    <location>
        <begin position="251"/>
        <end position="321"/>
    </location>
</feature>
<feature type="compositionally biased region" description="Basic and acidic residues" evidence="1">
    <location>
        <begin position="663"/>
        <end position="672"/>
    </location>
</feature>
<dbReference type="Proteomes" id="UP000663828">
    <property type="component" value="Unassembled WGS sequence"/>
</dbReference>
<dbReference type="OrthoDB" id="10066880at2759"/>
<evidence type="ECO:0000313" key="7">
    <source>
        <dbReference type="Proteomes" id="UP000663828"/>
    </source>
</evidence>
<dbReference type="InterPro" id="IPR000998">
    <property type="entry name" value="MAM_dom"/>
</dbReference>
<dbReference type="Pfam" id="PF00629">
    <property type="entry name" value="MAM"/>
    <property type="match status" value="1"/>
</dbReference>
<evidence type="ECO:0000313" key="6">
    <source>
        <dbReference type="EMBL" id="CAF1281953.1"/>
    </source>
</evidence>
<gene>
    <name evidence="5" type="ORF">EDS130_LOCUS1612</name>
    <name evidence="6" type="ORF">XAT740_LOCUS27867</name>
</gene>
<evidence type="ECO:0000259" key="4">
    <source>
        <dbReference type="PROSITE" id="PS50060"/>
    </source>
</evidence>
<feature type="chain" id="PRO_5035604655" description="MAM domain-containing protein" evidence="3">
    <location>
        <begin position="21"/>
        <end position="672"/>
    </location>
</feature>
<keyword evidence="3" id="KW-0732">Signal</keyword>
<dbReference type="GO" id="GO:0016020">
    <property type="term" value="C:membrane"/>
    <property type="evidence" value="ECO:0007669"/>
    <property type="project" value="InterPro"/>
</dbReference>
<dbReference type="PROSITE" id="PS50060">
    <property type="entry name" value="MAM_2"/>
    <property type="match status" value="1"/>
</dbReference>
<name>A0A815CLM1_ADIRI</name>
<accession>A0A815CLM1</accession>
<dbReference type="Gene3D" id="2.60.120.200">
    <property type="match status" value="2"/>
</dbReference>
<keyword evidence="2" id="KW-0812">Transmembrane</keyword>
<dbReference type="EMBL" id="CAJNOJ010000004">
    <property type="protein sequence ID" value="CAF0739129.1"/>
    <property type="molecule type" value="Genomic_DNA"/>
</dbReference>
<evidence type="ECO:0000256" key="2">
    <source>
        <dbReference type="SAM" id="Phobius"/>
    </source>
</evidence>